<feature type="domain" description="HTH cro/C1-type" evidence="1">
    <location>
        <begin position="40"/>
        <end position="94"/>
    </location>
</feature>
<name>A0A1J1LDW0_9CYAN</name>
<dbReference type="AlphaFoldDB" id="A0A1J1LDW0"/>
<dbReference type="Pfam" id="PF13560">
    <property type="entry name" value="HTH_31"/>
    <property type="match status" value="1"/>
</dbReference>
<gene>
    <name evidence="2" type="ORF">PL9214290378</name>
</gene>
<dbReference type="SMART" id="SM00530">
    <property type="entry name" value="HTH_XRE"/>
    <property type="match status" value="1"/>
</dbReference>
<accession>A0A1J1LDW0</accession>
<dbReference type="RefSeq" id="WP_072717759.1">
    <property type="nucleotide sequence ID" value="NZ_LN889782.1"/>
</dbReference>
<evidence type="ECO:0000313" key="3">
    <source>
        <dbReference type="Proteomes" id="UP000184315"/>
    </source>
</evidence>
<dbReference type="Gene3D" id="1.10.260.40">
    <property type="entry name" value="lambda repressor-like DNA-binding domains"/>
    <property type="match status" value="1"/>
</dbReference>
<protein>
    <submittedName>
        <fullName evidence="2">Transcriptional regulator, XRE family</fullName>
    </submittedName>
</protein>
<dbReference type="SUPFAM" id="SSF47413">
    <property type="entry name" value="lambda repressor-like DNA-binding domains"/>
    <property type="match status" value="1"/>
</dbReference>
<proteinExistence type="predicted"/>
<sequence>MTHNQTQDVLAFLNEIIPDTPNTRLVERQELFRVALTQVMRNLRKKMGLTQAELAEKMGVGQSWVSKLESANNDHTFESVLAYLDALGADFEASFLLNGQKVAGVAAKLGITPQEFEETIKTVLDDIEELPPQENPQTPEFDLISSEQKTKCKQAQNLVSKDGFWGTAA</sequence>
<evidence type="ECO:0000259" key="1">
    <source>
        <dbReference type="PROSITE" id="PS50943"/>
    </source>
</evidence>
<keyword evidence="3" id="KW-1185">Reference proteome</keyword>
<dbReference type="EMBL" id="CZDF01000132">
    <property type="protein sequence ID" value="CUR30787.1"/>
    <property type="molecule type" value="Genomic_DNA"/>
</dbReference>
<reference evidence="3" key="1">
    <citation type="submission" date="2015-10" db="EMBL/GenBank/DDBJ databases">
        <authorList>
            <person name="Regsiter A."/>
            <person name="william w."/>
        </authorList>
    </citation>
    <scope>NUCLEOTIDE SEQUENCE [LARGE SCALE GENOMIC DNA]</scope>
</reference>
<dbReference type="GO" id="GO:0003677">
    <property type="term" value="F:DNA binding"/>
    <property type="evidence" value="ECO:0007669"/>
    <property type="project" value="InterPro"/>
</dbReference>
<dbReference type="Proteomes" id="UP000184315">
    <property type="component" value="Unassembled WGS sequence"/>
</dbReference>
<evidence type="ECO:0000313" key="2">
    <source>
        <dbReference type="EMBL" id="CUR30787.1"/>
    </source>
</evidence>
<organism evidence="2 3">
    <name type="scientific">Planktothrix tepida PCC 9214</name>
    <dbReference type="NCBI Taxonomy" id="671072"/>
    <lineage>
        <taxon>Bacteria</taxon>
        <taxon>Bacillati</taxon>
        <taxon>Cyanobacteriota</taxon>
        <taxon>Cyanophyceae</taxon>
        <taxon>Oscillatoriophycideae</taxon>
        <taxon>Oscillatoriales</taxon>
        <taxon>Microcoleaceae</taxon>
        <taxon>Planktothrix</taxon>
    </lineage>
</organism>
<dbReference type="STRING" id="671072.PL9214290378"/>
<dbReference type="PROSITE" id="PS50943">
    <property type="entry name" value="HTH_CROC1"/>
    <property type="match status" value="1"/>
</dbReference>
<dbReference type="CDD" id="cd00093">
    <property type="entry name" value="HTH_XRE"/>
    <property type="match status" value="1"/>
</dbReference>
<dbReference type="InterPro" id="IPR010982">
    <property type="entry name" value="Lambda_DNA-bd_dom_sf"/>
</dbReference>
<dbReference type="InterPro" id="IPR001387">
    <property type="entry name" value="Cro/C1-type_HTH"/>
</dbReference>
<dbReference type="OrthoDB" id="455515at2"/>